<organism evidence="1 2">
    <name type="scientific">Myroides indicus</name>
    <dbReference type="NCBI Taxonomy" id="1323422"/>
    <lineage>
        <taxon>Bacteria</taxon>
        <taxon>Pseudomonadati</taxon>
        <taxon>Bacteroidota</taxon>
        <taxon>Flavobacteriia</taxon>
        <taxon>Flavobacteriales</taxon>
        <taxon>Flavobacteriaceae</taxon>
        <taxon>Myroides</taxon>
    </lineage>
</organism>
<reference evidence="1 2" key="1">
    <citation type="submission" date="2019-03" db="EMBL/GenBank/DDBJ databases">
        <title>Genomic Encyclopedia of Archaeal and Bacterial Type Strains, Phase II (KMG-II): from individual species to whole genera.</title>
        <authorList>
            <person name="Goeker M."/>
        </authorList>
    </citation>
    <scope>NUCLEOTIDE SEQUENCE [LARGE SCALE GENOMIC DNA]</scope>
    <source>
        <strain evidence="1 2">DSM 28213</strain>
    </source>
</reference>
<accession>A0A4R7EZD0</accession>
<gene>
    <name evidence="1" type="ORF">C8P70_12310</name>
</gene>
<dbReference type="Proteomes" id="UP000295215">
    <property type="component" value="Unassembled WGS sequence"/>
</dbReference>
<keyword evidence="2" id="KW-1185">Reference proteome</keyword>
<sequence length="197" mass="23380">MKNNKIIIVCAICVAILGVYSCDRESKTDSKYDIQLDNMFYALGQDVEKECVFFKEDLQRKEKSIIDKENHQFYFQVNKDMNVYYNYLVEIDSLSLSHKENLFFTDNEINVQGKLFLKKSAAFNTQIINIIKDESIRQKVNLLLSVDDVKSEENIYFNYLDYYYNGAPYKTFNFLIKNRKRNILLIKNEIICFLNNE</sequence>
<evidence type="ECO:0008006" key="3">
    <source>
        <dbReference type="Google" id="ProtNLM"/>
    </source>
</evidence>
<dbReference type="OrthoDB" id="1448421at2"/>
<comment type="caution">
    <text evidence="1">The sequence shown here is derived from an EMBL/GenBank/DDBJ whole genome shotgun (WGS) entry which is preliminary data.</text>
</comment>
<proteinExistence type="predicted"/>
<dbReference type="PROSITE" id="PS51257">
    <property type="entry name" value="PROKAR_LIPOPROTEIN"/>
    <property type="match status" value="1"/>
</dbReference>
<evidence type="ECO:0000313" key="2">
    <source>
        <dbReference type="Proteomes" id="UP000295215"/>
    </source>
</evidence>
<evidence type="ECO:0000313" key="1">
    <source>
        <dbReference type="EMBL" id="TDS55239.1"/>
    </source>
</evidence>
<protein>
    <recommendedName>
        <fullName evidence="3">Lipoprotein</fullName>
    </recommendedName>
</protein>
<name>A0A4R7EZD0_9FLAO</name>
<dbReference type="AlphaFoldDB" id="A0A4R7EZD0"/>
<dbReference type="EMBL" id="SOAG01000023">
    <property type="protein sequence ID" value="TDS55239.1"/>
    <property type="molecule type" value="Genomic_DNA"/>
</dbReference>
<dbReference type="RefSeq" id="WP_133713202.1">
    <property type="nucleotide sequence ID" value="NZ_SOAG01000023.1"/>
</dbReference>